<feature type="region of interest" description="Disordered" evidence="1">
    <location>
        <begin position="85"/>
        <end position="140"/>
    </location>
</feature>
<dbReference type="Pfam" id="PF04921">
    <property type="entry name" value="XAP5"/>
    <property type="match status" value="1"/>
</dbReference>
<feature type="region of interest" description="Disordered" evidence="1">
    <location>
        <begin position="1"/>
        <end position="28"/>
    </location>
</feature>
<name>A0ABR3PCT3_9PEZI</name>
<feature type="region of interest" description="Disordered" evidence="1">
    <location>
        <begin position="277"/>
        <end position="318"/>
    </location>
</feature>
<feature type="domain" description="FAM50A/XAP5 C-terminal" evidence="2">
    <location>
        <begin position="177"/>
        <end position="358"/>
    </location>
</feature>
<evidence type="ECO:0000256" key="1">
    <source>
        <dbReference type="SAM" id="MobiDB-lite"/>
    </source>
</evidence>
<evidence type="ECO:0000313" key="3">
    <source>
        <dbReference type="EMBL" id="KAL1303516.1"/>
    </source>
</evidence>
<protein>
    <recommendedName>
        <fullName evidence="2">FAM50A/XAP5 C-terminal domain-containing protein</fullName>
    </recommendedName>
</protein>
<dbReference type="Proteomes" id="UP001562354">
    <property type="component" value="Unassembled WGS sequence"/>
</dbReference>
<evidence type="ECO:0000259" key="2">
    <source>
        <dbReference type="Pfam" id="PF04921"/>
    </source>
</evidence>
<sequence>MTSNNSNNNNNAVSAASSGNSTPNARFVSQNTAAEDLLKSQTVGLVHLDDFRKRRAEAIDVELGAPSGSGGSINPVFKKKKRKTVKKGALSFDHGQDESEVAPPDSSRDQSESPGATAATPTSEAESDVPTKKRLAANTNVGFQAKSMSKSALLRETQAKEQLRKAFLLMQERVKATDFMIPFVFYAGKDYPGGACRMKKGDLVWLFLDRARKVGAEVSNSDRSRKEWARVSVDDLMLVRGDLIIPHHYEFYHFMLNKTIGYDGVLFPYSAEPTAASPADTGVASTPGGLSVPDPSTQAAAKAASAQPPTVPDAELEGFDTPASLTKVVDRRWYEKNKHIYPASTWEEFDPTRDYSTGIRKDTQGNAFFFSRR</sequence>
<dbReference type="InterPro" id="IPR048337">
    <property type="entry name" value="FAM50A/XAP5_C"/>
</dbReference>
<feature type="compositionally biased region" description="Low complexity" evidence="1">
    <location>
        <begin position="112"/>
        <end position="124"/>
    </location>
</feature>
<dbReference type="GeneID" id="95980590"/>
<organism evidence="3 4">
    <name type="scientific">Neodothiora populina</name>
    <dbReference type="NCBI Taxonomy" id="2781224"/>
    <lineage>
        <taxon>Eukaryota</taxon>
        <taxon>Fungi</taxon>
        <taxon>Dikarya</taxon>
        <taxon>Ascomycota</taxon>
        <taxon>Pezizomycotina</taxon>
        <taxon>Dothideomycetes</taxon>
        <taxon>Dothideomycetidae</taxon>
        <taxon>Dothideales</taxon>
        <taxon>Dothioraceae</taxon>
        <taxon>Neodothiora</taxon>
    </lineage>
</organism>
<dbReference type="RefSeq" id="XP_069199791.1">
    <property type="nucleotide sequence ID" value="XM_069346913.1"/>
</dbReference>
<proteinExistence type="predicted"/>
<gene>
    <name evidence="3" type="ORF">AAFC00_006891</name>
</gene>
<evidence type="ECO:0000313" key="4">
    <source>
        <dbReference type="Proteomes" id="UP001562354"/>
    </source>
</evidence>
<dbReference type="EMBL" id="JBFMKM010000010">
    <property type="protein sequence ID" value="KAL1303516.1"/>
    <property type="molecule type" value="Genomic_DNA"/>
</dbReference>
<feature type="compositionally biased region" description="Low complexity" evidence="1">
    <location>
        <begin position="296"/>
        <end position="308"/>
    </location>
</feature>
<keyword evidence="4" id="KW-1185">Reference proteome</keyword>
<dbReference type="InterPro" id="IPR007005">
    <property type="entry name" value="XAP5"/>
</dbReference>
<dbReference type="PANTHER" id="PTHR12722:SF0">
    <property type="entry name" value="PROTEIN FAM50A"/>
    <property type="match status" value="1"/>
</dbReference>
<comment type="caution">
    <text evidence="3">The sequence shown here is derived from an EMBL/GenBank/DDBJ whole genome shotgun (WGS) entry which is preliminary data.</text>
</comment>
<dbReference type="PANTHER" id="PTHR12722">
    <property type="entry name" value="XAP-5 PROTEIN-RELATED"/>
    <property type="match status" value="1"/>
</dbReference>
<reference evidence="3 4" key="1">
    <citation type="submission" date="2024-07" db="EMBL/GenBank/DDBJ databases">
        <title>Draft sequence of the Neodothiora populina.</title>
        <authorList>
            <person name="Drown D.D."/>
            <person name="Schuette U.S."/>
            <person name="Buechlein A.B."/>
            <person name="Rusch D.R."/>
            <person name="Winton L.W."/>
            <person name="Adams G.A."/>
        </authorList>
    </citation>
    <scope>NUCLEOTIDE SEQUENCE [LARGE SCALE GENOMIC DNA]</scope>
    <source>
        <strain evidence="3 4">CPC 39397</strain>
    </source>
</reference>
<accession>A0ABR3PCT3</accession>
<feature type="compositionally biased region" description="Low complexity" evidence="1">
    <location>
        <begin position="1"/>
        <end position="21"/>
    </location>
</feature>